<name>A0A1D2NKK9_ORCCI</name>
<feature type="region of interest" description="Disordered" evidence="1">
    <location>
        <begin position="45"/>
        <end position="124"/>
    </location>
</feature>
<gene>
    <name evidence="2" type="ORF">Ocin01_01203</name>
</gene>
<dbReference type="EMBL" id="LJIJ01000022">
    <property type="protein sequence ID" value="ODN05496.1"/>
    <property type="molecule type" value="Genomic_DNA"/>
</dbReference>
<dbReference type="GO" id="GO:0004497">
    <property type="term" value="F:monooxygenase activity"/>
    <property type="evidence" value="ECO:0007669"/>
    <property type="project" value="UniProtKB-KW"/>
</dbReference>
<evidence type="ECO:0000256" key="1">
    <source>
        <dbReference type="SAM" id="MobiDB-lite"/>
    </source>
</evidence>
<comment type="caution">
    <text evidence="2">The sequence shown here is derived from an EMBL/GenBank/DDBJ whole genome shotgun (WGS) entry which is preliminary data.</text>
</comment>
<accession>A0A1D2NKK9</accession>
<keyword evidence="3" id="KW-1185">Reference proteome</keyword>
<dbReference type="Proteomes" id="UP000094527">
    <property type="component" value="Unassembled WGS sequence"/>
</dbReference>
<protein>
    <submittedName>
        <fullName evidence="2">Ecdysone 20-monooxygenase</fullName>
    </submittedName>
</protein>
<keyword evidence="2" id="KW-0560">Oxidoreductase</keyword>
<sequence length="239" mass="27846">MSKSRFQEENINNDWRIFQAADETLSLRRRYFAGSFDEYINGRQKLPHGLSHKDKSDTNNSNKFSTLPGIPELAENFSSSCEENERKRESEADDDESWGSLTSDDEDEKIDDVPKSKDDHEEQFRYTPYRSLTDILISSYCPEKVSEQGSDINPDEGDVQLLSLDEKVPVVHALNRLEDIDKVLKTGHLTTRMERIIEYKQEHPFDDGYDDEGKLNCCDWILYRLSKIYSHFCSTQWPN</sequence>
<reference evidence="2 3" key="1">
    <citation type="journal article" date="2016" name="Genome Biol. Evol.">
        <title>Gene Family Evolution Reflects Adaptation to Soil Environmental Stressors in the Genome of the Collembolan Orchesella cincta.</title>
        <authorList>
            <person name="Faddeeva-Vakhrusheva A."/>
            <person name="Derks M.F."/>
            <person name="Anvar S.Y."/>
            <person name="Agamennone V."/>
            <person name="Suring W."/>
            <person name="Smit S."/>
            <person name="van Straalen N.M."/>
            <person name="Roelofs D."/>
        </authorList>
    </citation>
    <scope>NUCLEOTIDE SEQUENCE [LARGE SCALE GENOMIC DNA]</scope>
    <source>
        <tissue evidence="2">Mixed pool</tissue>
    </source>
</reference>
<evidence type="ECO:0000313" key="3">
    <source>
        <dbReference type="Proteomes" id="UP000094527"/>
    </source>
</evidence>
<organism evidence="2 3">
    <name type="scientific">Orchesella cincta</name>
    <name type="common">Springtail</name>
    <name type="synonym">Podura cincta</name>
    <dbReference type="NCBI Taxonomy" id="48709"/>
    <lineage>
        <taxon>Eukaryota</taxon>
        <taxon>Metazoa</taxon>
        <taxon>Ecdysozoa</taxon>
        <taxon>Arthropoda</taxon>
        <taxon>Hexapoda</taxon>
        <taxon>Collembola</taxon>
        <taxon>Entomobryomorpha</taxon>
        <taxon>Entomobryoidea</taxon>
        <taxon>Orchesellidae</taxon>
        <taxon>Orchesellinae</taxon>
        <taxon>Orchesella</taxon>
    </lineage>
</organism>
<feature type="compositionally biased region" description="Basic and acidic residues" evidence="1">
    <location>
        <begin position="111"/>
        <end position="124"/>
    </location>
</feature>
<proteinExistence type="predicted"/>
<feature type="compositionally biased region" description="Acidic residues" evidence="1">
    <location>
        <begin position="91"/>
        <end position="110"/>
    </location>
</feature>
<dbReference type="AlphaFoldDB" id="A0A1D2NKK9"/>
<evidence type="ECO:0000313" key="2">
    <source>
        <dbReference type="EMBL" id="ODN05496.1"/>
    </source>
</evidence>
<keyword evidence="2" id="KW-0503">Monooxygenase</keyword>